<feature type="region of interest" description="Disordered" evidence="1">
    <location>
        <begin position="72"/>
        <end position="114"/>
    </location>
</feature>
<feature type="region of interest" description="Disordered" evidence="1">
    <location>
        <begin position="215"/>
        <end position="238"/>
    </location>
</feature>
<organism evidence="2 3">
    <name type="scientific">Paxillus involutus ATCC 200175</name>
    <dbReference type="NCBI Taxonomy" id="664439"/>
    <lineage>
        <taxon>Eukaryota</taxon>
        <taxon>Fungi</taxon>
        <taxon>Dikarya</taxon>
        <taxon>Basidiomycota</taxon>
        <taxon>Agaricomycotina</taxon>
        <taxon>Agaricomycetes</taxon>
        <taxon>Agaricomycetidae</taxon>
        <taxon>Boletales</taxon>
        <taxon>Paxilineae</taxon>
        <taxon>Paxillaceae</taxon>
        <taxon>Paxillus</taxon>
    </lineage>
</organism>
<keyword evidence="3" id="KW-1185">Reference proteome</keyword>
<feature type="region of interest" description="Disordered" evidence="1">
    <location>
        <begin position="133"/>
        <end position="195"/>
    </location>
</feature>
<feature type="compositionally biased region" description="Basic and acidic residues" evidence="1">
    <location>
        <begin position="158"/>
        <end position="183"/>
    </location>
</feature>
<name>A0A0C9THN2_PAXIN</name>
<reference evidence="3" key="2">
    <citation type="submission" date="2015-01" db="EMBL/GenBank/DDBJ databases">
        <title>Evolutionary Origins and Diversification of the Mycorrhizal Mutualists.</title>
        <authorList>
            <consortium name="DOE Joint Genome Institute"/>
            <consortium name="Mycorrhizal Genomics Consortium"/>
            <person name="Kohler A."/>
            <person name="Kuo A."/>
            <person name="Nagy L.G."/>
            <person name="Floudas D."/>
            <person name="Copeland A."/>
            <person name="Barry K.W."/>
            <person name="Cichocki N."/>
            <person name="Veneault-Fourrey C."/>
            <person name="LaButti K."/>
            <person name="Lindquist E.A."/>
            <person name="Lipzen A."/>
            <person name="Lundell T."/>
            <person name="Morin E."/>
            <person name="Murat C."/>
            <person name="Riley R."/>
            <person name="Ohm R."/>
            <person name="Sun H."/>
            <person name="Tunlid A."/>
            <person name="Henrissat B."/>
            <person name="Grigoriev I.V."/>
            <person name="Hibbett D.S."/>
            <person name="Martin F."/>
        </authorList>
    </citation>
    <scope>NUCLEOTIDE SEQUENCE [LARGE SCALE GENOMIC DNA]</scope>
    <source>
        <strain evidence="3">ATCC 200175</strain>
    </source>
</reference>
<evidence type="ECO:0000313" key="3">
    <source>
        <dbReference type="Proteomes" id="UP000053647"/>
    </source>
</evidence>
<dbReference type="OrthoDB" id="2689303at2759"/>
<dbReference type="Proteomes" id="UP000053647">
    <property type="component" value="Unassembled WGS sequence"/>
</dbReference>
<dbReference type="AlphaFoldDB" id="A0A0C9THN2"/>
<sequence length="423" mass="44989">MSLNTTERRTRASNATRHPGAIVLEAQVKRCTKAEIAADNEAQRQAQATSDTISKAVLGRIATLEAEMEAKQTQVLSSKPSAIRPKPKACTHTKSQAGDTVPEAVEGDAEGASAEGPVAVEDPVVGADVEEFDEDASEDGEGDSAMQRRVSRRPVKSSFREKVKEAHRMLDQPSSNRHEDKKMTPARRNQTASKGNLLTTKASLTGLVRNWASAVVPSSSSKGPGTPARTPTNSNTALSGFKAQSATTHTSGALIPLTPGNSVVLDTSGICIGLGEGDDEIYECPVGTKGNVNLKGEDARKRLLSITDEDDNIMLPLSHGEEFELDPAMGIDSDIEIVDADSGIDEACTHNAPPKFKKSIGRSIRTTDSATNFDIIGMSTGQPMSAHIDFSAIDPWADIGYSAYYPWAHFAFGDQLIGALGEN</sequence>
<dbReference type="EMBL" id="KN820130">
    <property type="protein sequence ID" value="KIJ06846.1"/>
    <property type="molecule type" value="Genomic_DNA"/>
</dbReference>
<feature type="compositionally biased region" description="Acidic residues" evidence="1">
    <location>
        <begin position="133"/>
        <end position="142"/>
    </location>
</feature>
<protein>
    <submittedName>
        <fullName evidence="2">Uncharacterized protein</fullName>
    </submittedName>
</protein>
<reference evidence="2 3" key="1">
    <citation type="submission" date="2014-06" db="EMBL/GenBank/DDBJ databases">
        <authorList>
            <consortium name="DOE Joint Genome Institute"/>
            <person name="Kuo A."/>
            <person name="Kohler A."/>
            <person name="Nagy L.G."/>
            <person name="Floudas D."/>
            <person name="Copeland A."/>
            <person name="Barry K.W."/>
            <person name="Cichocki N."/>
            <person name="Veneault-Fourrey C."/>
            <person name="LaButti K."/>
            <person name="Lindquist E.A."/>
            <person name="Lipzen A."/>
            <person name="Lundell T."/>
            <person name="Morin E."/>
            <person name="Murat C."/>
            <person name="Sun H."/>
            <person name="Tunlid A."/>
            <person name="Henrissat B."/>
            <person name="Grigoriev I.V."/>
            <person name="Hibbett D.S."/>
            <person name="Martin F."/>
            <person name="Nordberg H.P."/>
            <person name="Cantor M.N."/>
            <person name="Hua S.X."/>
        </authorList>
    </citation>
    <scope>NUCLEOTIDE SEQUENCE [LARGE SCALE GENOMIC DNA]</scope>
    <source>
        <strain evidence="2 3">ATCC 200175</strain>
    </source>
</reference>
<accession>A0A0C9THN2</accession>
<dbReference type="HOGENOM" id="CLU_649074_0_0_1"/>
<evidence type="ECO:0000256" key="1">
    <source>
        <dbReference type="SAM" id="MobiDB-lite"/>
    </source>
</evidence>
<gene>
    <name evidence="2" type="ORF">PAXINDRAFT_103208</name>
</gene>
<feature type="compositionally biased region" description="Polar residues" evidence="1">
    <location>
        <begin position="216"/>
        <end position="238"/>
    </location>
</feature>
<proteinExistence type="predicted"/>
<evidence type="ECO:0000313" key="2">
    <source>
        <dbReference type="EMBL" id="KIJ06846.1"/>
    </source>
</evidence>